<name>A0AB73Q2X5_YERKR</name>
<keyword evidence="1" id="KW-0812">Transmembrane</keyword>
<dbReference type="Proteomes" id="UP000195840">
    <property type="component" value="Unassembled WGS sequence"/>
</dbReference>
<accession>A0AB73Q2X5</accession>
<keyword evidence="1" id="KW-1133">Transmembrane helix</keyword>
<feature type="transmembrane region" description="Helical" evidence="1">
    <location>
        <begin position="20"/>
        <end position="37"/>
    </location>
</feature>
<keyword evidence="3" id="KW-1185">Reference proteome</keyword>
<proteinExistence type="predicted"/>
<protein>
    <submittedName>
        <fullName evidence="2">Uncharacterized protein</fullName>
    </submittedName>
</protein>
<evidence type="ECO:0000256" key="1">
    <source>
        <dbReference type="SAM" id="Phobius"/>
    </source>
</evidence>
<dbReference type="AlphaFoldDB" id="A0AB73Q2X5"/>
<comment type="caution">
    <text evidence="2">The sequence shown here is derived from an EMBL/GenBank/DDBJ whole genome shotgun (WGS) entry which is preliminary data.</text>
</comment>
<evidence type="ECO:0000313" key="2">
    <source>
        <dbReference type="EMBL" id="OVZ80193.1"/>
    </source>
</evidence>
<reference evidence="2 3" key="1">
    <citation type="submission" date="2017-05" db="EMBL/GenBank/DDBJ databases">
        <title>Whole genome sequencing of Yersinia kristensenii.</title>
        <authorList>
            <person name="Campioni F."/>
        </authorList>
    </citation>
    <scope>NUCLEOTIDE SEQUENCE [LARGE SCALE GENOMIC DNA]</scope>
    <source>
        <strain evidence="2 3">CFSAN060538</strain>
    </source>
</reference>
<gene>
    <name evidence="2" type="ORF">CBW52_12310</name>
</gene>
<organism evidence="2 3">
    <name type="scientific">Yersinia kristensenii</name>
    <dbReference type="NCBI Taxonomy" id="28152"/>
    <lineage>
        <taxon>Bacteria</taxon>
        <taxon>Pseudomonadati</taxon>
        <taxon>Pseudomonadota</taxon>
        <taxon>Gammaproteobacteria</taxon>
        <taxon>Enterobacterales</taxon>
        <taxon>Yersiniaceae</taxon>
        <taxon>Yersinia</taxon>
    </lineage>
</organism>
<dbReference type="EMBL" id="NHOG01000013">
    <property type="protein sequence ID" value="OVZ80193.1"/>
    <property type="molecule type" value="Genomic_DNA"/>
</dbReference>
<sequence length="68" mass="8165">MHVRWLPSLTRITDSRQLIGIYSVAAFLQLELFRVYAKNYSKKSRLSSRLSSFIWFRKSYHRHHPILG</sequence>
<evidence type="ECO:0000313" key="3">
    <source>
        <dbReference type="Proteomes" id="UP000195840"/>
    </source>
</evidence>
<keyword evidence="1" id="KW-0472">Membrane</keyword>